<evidence type="ECO:0000256" key="14">
    <source>
        <dbReference type="ARBA" id="ARBA00048744"/>
    </source>
</evidence>
<name>A0A0S3JNW3_9VIRU</name>
<evidence type="ECO:0000256" key="9">
    <source>
        <dbReference type="ARBA" id="ARBA00022801"/>
    </source>
</evidence>
<feature type="transmembrane region" description="Helical" evidence="16">
    <location>
        <begin position="158"/>
        <end position="178"/>
    </location>
</feature>
<evidence type="ECO:0000256" key="8">
    <source>
        <dbReference type="ARBA" id="ARBA00022758"/>
    </source>
</evidence>
<evidence type="ECO:0000256" key="16">
    <source>
        <dbReference type="SAM" id="Phobius"/>
    </source>
</evidence>
<feature type="domain" description="Peptidase S39" evidence="18">
    <location>
        <begin position="219"/>
        <end position="435"/>
    </location>
</feature>
<dbReference type="Pfam" id="PF02122">
    <property type="entry name" value="Peptidase_S39"/>
    <property type="match status" value="1"/>
</dbReference>
<evidence type="ECO:0000256" key="11">
    <source>
        <dbReference type="ARBA" id="ARBA00022953"/>
    </source>
</evidence>
<dbReference type="GO" id="GO:0006351">
    <property type="term" value="P:DNA-templated transcription"/>
    <property type="evidence" value="ECO:0007669"/>
    <property type="project" value="InterPro"/>
</dbReference>
<keyword evidence="4" id="KW-0808">Transferase</keyword>
<feature type="domain" description="RdRp catalytic" evidence="17">
    <location>
        <begin position="897"/>
        <end position="1012"/>
    </location>
</feature>
<dbReference type="GO" id="GO:0000166">
    <property type="term" value="F:nucleotide binding"/>
    <property type="evidence" value="ECO:0007669"/>
    <property type="project" value="UniProtKB-KW"/>
</dbReference>
<evidence type="ECO:0000256" key="15">
    <source>
        <dbReference type="SAM" id="MobiDB-lite"/>
    </source>
</evidence>
<dbReference type="GO" id="GO:0003723">
    <property type="term" value="F:RNA binding"/>
    <property type="evidence" value="ECO:0007669"/>
    <property type="project" value="InterPro"/>
</dbReference>
<dbReference type="InterPro" id="IPR043502">
    <property type="entry name" value="DNA/RNA_pol_sf"/>
</dbReference>
<keyword evidence="6" id="KW-0548">Nucleotidyltransferase</keyword>
<keyword evidence="9" id="KW-0378">Hydrolase</keyword>
<dbReference type="InterPro" id="IPR001795">
    <property type="entry name" value="RNA-dir_pol_luteovirus"/>
</dbReference>
<comment type="subcellular location">
    <subcellularLocation>
        <location evidence="1">Membrane</location>
        <topology evidence="1">Multi-pass membrane protein</topology>
    </subcellularLocation>
</comment>
<proteinExistence type="predicted"/>
<dbReference type="PROSITE" id="PS50507">
    <property type="entry name" value="RDRP_SSRNA_POS"/>
    <property type="match status" value="1"/>
</dbReference>
<keyword evidence="12 16" id="KW-1133">Transmembrane helix</keyword>
<evidence type="ECO:0000256" key="4">
    <source>
        <dbReference type="ARBA" id="ARBA00022679"/>
    </source>
</evidence>
<keyword evidence="11" id="KW-0693">Viral RNA replication</keyword>
<sequence length="1101" mass="123615">MNSFFVLSFFFYVFFCVAPVTSGSDLAQPNWALLRAGNSTWPVSQPGWGFTSPCPPCPAAKCSFNFAQSSLDAGPTSQPPTYKGLIQDLWGLALSDVETSFSAVYLSFQDSWVHTADSLSRGFEIAFQRLCWLAIYVWYSVLRVLIVTIARFIMNNYILALAGGSLFVCTALLVKMVRWICGQLPIYLVFTFPISVGRWIFQRRSWGKFSRNYAEEKCCEQFLSFTINQDPPKKCQLVFQKEDGKHAGYGTCVRLFNGTNGLLTAYHVASNSSKVVSTRTGNKIPLSQFKPLIVSPLYDQVLYVGPTEWESLLGCKGVNFAPAKTLGASKCNIYHIQKDGKWGCTNAEIEGQLKHRDFTMNGTKPTEIRDALPGQLSVLSNTEPGQSGAGYFNGKTLVAIHVGGSLEREDSDATYNVAVPVLPKPGLTSPHYVFETTAPTSGVYDSKIFKALDEAVEQAERWVKMKLSKGETLWADLEDEFPYETETKKTAKAPLSSSSSTETFHDCTEQSGKREARLRPRNNRKDRVKPRKRGLRHPSKRYADWGTDNENVGGENCFQYQPEGGREGLCGSNQSPGPEETEPVISPAAKQERRQQWIAKTSNYRRFFNSQFNWEIHPSEQEEIAGFRFCGKAPQWYHPKQKQEGGWGEEVCRQHPELGEKTHGFGWPQFGAKAELKSLRLQAARWLQRAQSAEVPPLPERERVIKRLVSAYKQAQSINPVATMSGELLWEDFLESFKEAVSSLQLDAGVGVPYIALGKPTHRSLVEDPEMLPVLARLTFDRLEKLSKEEVCRLTPEELVREGLCDPIRVFVKGEPHKQSKLDEGRYRLIMSVSLVDQLVARVLFQEQNKKEIQLWRVVPSKPGFGLSTDGQVLEFTEALAHKVGVTPQDLIENWKQYLVPTDCSGFDWSVADWMLDDDIEVRNRLTRGLTPVTALLRRNWKHCIANSVLCLSDGTLLAQCVPGVQKSGSYNTSSTNSRIRVMCAYHCGATWSCAMGDDALESVDSNLEEYKRLGLKVEVSGKLEFCSHIFESPSLATPVNVGKMLYKLIYGYNPGCENLEVTANYLAACFSVFNELRHDPELVRILYEWLVLPVQSQNNT</sequence>
<evidence type="ECO:0000256" key="3">
    <source>
        <dbReference type="ARBA" id="ARBA00022670"/>
    </source>
</evidence>
<evidence type="ECO:0000256" key="1">
    <source>
        <dbReference type="ARBA" id="ARBA00004141"/>
    </source>
</evidence>
<keyword evidence="2 19" id="KW-0696">RNA-directed RNA polymerase</keyword>
<keyword evidence="8" id="KW-0688">Ribosomal frameshifting</keyword>
<feature type="compositionally biased region" description="Basic and acidic residues" evidence="15">
    <location>
        <begin position="503"/>
        <end position="518"/>
    </location>
</feature>
<keyword evidence="5 16" id="KW-0812">Transmembrane</keyword>
<dbReference type="GO" id="GO:0004252">
    <property type="term" value="F:serine-type endopeptidase activity"/>
    <property type="evidence" value="ECO:0007669"/>
    <property type="project" value="InterPro"/>
</dbReference>
<evidence type="ECO:0000256" key="12">
    <source>
        <dbReference type="ARBA" id="ARBA00022989"/>
    </source>
</evidence>
<dbReference type="PRINTS" id="PR00914">
    <property type="entry name" value="LVIRUSRNAPOL"/>
</dbReference>
<keyword evidence="3" id="KW-0645">Protease</keyword>
<dbReference type="SUPFAM" id="SSF50494">
    <property type="entry name" value="Trypsin-like serine proteases"/>
    <property type="match status" value="1"/>
</dbReference>
<dbReference type="GO" id="GO:0003968">
    <property type="term" value="F:RNA-directed RNA polymerase activity"/>
    <property type="evidence" value="ECO:0007669"/>
    <property type="project" value="UniProtKB-KW"/>
</dbReference>
<gene>
    <name evidence="19" type="primary">RdRp</name>
</gene>
<dbReference type="SUPFAM" id="SSF56672">
    <property type="entry name" value="DNA/RNA polymerases"/>
    <property type="match status" value="1"/>
</dbReference>
<protein>
    <submittedName>
        <fullName evidence="19">RNA-dependent RNA polymerase</fullName>
    </submittedName>
</protein>
<evidence type="ECO:0000313" key="19">
    <source>
        <dbReference type="EMBL" id="ALR87185.2"/>
    </source>
</evidence>
<dbReference type="GO" id="GO:0016020">
    <property type="term" value="C:membrane"/>
    <property type="evidence" value="ECO:0007669"/>
    <property type="project" value="UniProtKB-SubCell"/>
</dbReference>
<dbReference type="InterPro" id="IPR009003">
    <property type="entry name" value="Peptidase_S1_PA"/>
</dbReference>
<reference evidence="19" key="1">
    <citation type="journal article" date="2016" name="Genome Announc.">
        <title>Two Complete Genome Sequences of Phasey Bean Mild Yellows Virus, a Novel Member of the Luteoviridae from Australia.</title>
        <authorList>
            <person name="Sharman M."/>
            <person name="Kehoe M."/>
            <person name="Coutts B."/>
            <person name="van Leur J."/>
            <person name="Filardo F."/>
            <person name="Thomas J."/>
        </authorList>
    </citation>
    <scope>NUCLEOTIDE SEQUENCE</scope>
    <source>
        <strain evidence="19">ESPCL15</strain>
    </source>
</reference>
<evidence type="ECO:0000259" key="17">
    <source>
        <dbReference type="PROSITE" id="PS50507"/>
    </source>
</evidence>
<evidence type="ECO:0000256" key="6">
    <source>
        <dbReference type="ARBA" id="ARBA00022695"/>
    </source>
</evidence>
<dbReference type="Pfam" id="PF02123">
    <property type="entry name" value="RdRP_4"/>
    <property type="match status" value="1"/>
</dbReference>
<keyword evidence="10" id="KW-0720">Serine protease</keyword>
<comment type="catalytic activity">
    <reaction evidence="14">
        <text>RNA(n) + a ribonucleoside 5'-triphosphate = RNA(n+1) + diphosphate</text>
        <dbReference type="Rhea" id="RHEA:21248"/>
        <dbReference type="Rhea" id="RHEA-COMP:14527"/>
        <dbReference type="Rhea" id="RHEA-COMP:17342"/>
        <dbReference type="ChEBI" id="CHEBI:33019"/>
        <dbReference type="ChEBI" id="CHEBI:61557"/>
        <dbReference type="ChEBI" id="CHEBI:140395"/>
        <dbReference type="EC" id="2.7.7.48"/>
    </reaction>
</comment>
<dbReference type="GO" id="GO:0075523">
    <property type="term" value="P:viral translational frameshifting"/>
    <property type="evidence" value="ECO:0007669"/>
    <property type="project" value="UniProtKB-KW"/>
</dbReference>
<evidence type="ECO:0000256" key="13">
    <source>
        <dbReference type="ARBA" id="ARBA00023136"/>
    </source>
</evidence>
<dbReference type="GO" id="GO:0006508">
    <property type="term" value="P:proteolysis"/>
    <property type="evidence" value="ECO:0007669"/>
    <property type="project" value="UniProtKB-KW"/>
</dbReference>
<dbReference type="InterPro" id="IPR007094">
    <property type="entry name" value="RNA-dir_pol_PSvirus"/>
</dbReference>
<keyword evidence="13 16" id="KW-0472">Membrane</keyword>
<dbReference type="PROSITE" id="PS51868">
    <property type="entry name" value="PEPTIDASE_S39"/>
    <property type="match status" value="1"/>
</dbReference>
<feature type="compositionally biased region" description="Basic residues" evidence="15">
    <location>
        <begin position="519"/>
        <end position="540"/>
    </location>
</feature>
<evidence type="ECO:0000259" key="18">
    <source>
        <dbReference type="PROSITE" id="PS51868"/>
    </source>
</evidence>
<dbReference type="EMBL" id="KT963000">
    <property type="protein sequence ID" value="ALR87185.2"/>
    <property type="molecule type" value="Genomic_RNA"/>
</dbReference>
<keyword evidence="7" id="KW-0547">Nucleotide-binding</keyword>
<feature type="transmembrane region" description="Helical" evidence="16">
    <location>
        <begin position="126"/>
        <end position="146"/>
    </location>
</feature>
<evidence type="ECO:0000256" key="7">
    <source>
        <dbReference type="ARBA" id="ARBA00022741"/>
    </source>
</evidence>
<feature type="region of interest" description="Disordered" evidence="15">
    <location>
        <begin position="564"/>
        <end position="591"/>
    </location>
</feature>
<feature type="transmembrane region" description="Helical" evidence="16">
    <location>
        <begin position="184"/>
        <end position="201"/>
    </location>
</feature>
<evidence type="ECO:0000256" key="5">
    <source>
        <dbReference type="ARBA" id="ARBA00022692"/>
    </source>
</evidence>
<evidence type="ECO:0000256" key="10">
    <source>
        <dbReference type="ARBA" id="ARBA00022825"/>
    </source>
</evidence>
<evidence type="ECO:0000256" key="2">
    <source>
        <dbReference type="ARBA" id="ARBA00022484"/>
    </source>
</evidence>
<organism evidence="19">
    <name type="scientific">Phasey bean mild yellows virus</name>
    <dbReference type="NCBI Taxonomy" id="1756832"/>
    <lineage>
        <taxon>Viruses</taxon>
        <taxon>Riboviria</taxon>
        <taxon>Orthornavirae</taxon>
        <taxon>Pisuviricota</taxon>
        <taxon>Pisoniviricetes</taxon>
        <taxon>Sobelivirales</taxon>
        <taxon>Solemoviridae</taxon>
        <taxon>Polerovirus</taxon>
        <taxon>Polerovirus PBMYV</taxon>
    </lineage>
</organism>
<dbReference type="GO" id="GO:0039694">
    <property type="term" value="P:viral RNA genome replication"/>
    <property type="evidence" value="ECO:0007669"/>
    <property type="project" value="InterPro"/>
</dbReference>
<feature type="region of interest" description="Disordered" evidence="15">
    <location>
        <begin position="487"/>
        <end position="547"/>
    </location>
</feature>
<dbReference type="InterPro" id="IPR000382">
    <property type="entry name" value="Peptidase_S39B_luteovirus"/>
</dbReference>
<accession>A0A0S3JNW3</accession>